<dbReference type="HOGENOM" id="CLU_507705_0_0_1"/>
<reference evidence="2 3" key="1">
    <citation type="journal article" date="2012" name="BMC Genomics">
        <title>Comparative genomics of the white-rot fungi, Phanerochaete carnosa and P. chrysosporium, to elucidate the genetic basis of the distinct wood types they colonize.</title>
        <authorList>
            <person name="Suzuki H."/>
            <person name="MacDonald J."/>
            <person name="Syed K."/>
            <person name="Salamov A."/>
            <person name="Hori C."/>
            <person name="Aerts A."/>
            <person name="Henrissat B."/>
            <person name="Wiebenga A."/>
            <person name="vanKuyk P.A."/>
            <person name="Barry K."/>
            <person name="Lindquist E."/>
            <person name="LaButti K."/>
            <person name="Lapidus A."/>
            <person name="Lucas S."/>
            <person name="Coutinho P."/>
            <person name="Gong Y."/>
            <person name="Samejima M."/>
            <person name="Mahadevan R."/>
            <person name="Abou-Zaid M."/>
            <person name="de Vries R.P."/>
            <person name="Igarashi K."/>
            <person name="Yadav J.S."/>
            <person name="Grigoriev I.V."/>
            <person name="Master E.R."/>
        </authorList>
    </citation>
    <scope>NUCLEOTIDE SEQUENCE [LARGE SCALE GENOMIC DNA]</scope>
    <source>
        <strain evidence="2 3">HHB-10118-sp</strain>
    </source>
</reference>
<keyword evidence="1" id="KW-0472">Membrane</keyword>
<organism evidence="2 3">
    <name type="scientific">Phanerochaete carnosa (strain HHB-10118-sp)</name>
    <name type="common">White-rot fungus</name>
    <name type="synonym">Peniophora carnosa</name>
    <dbReference type="NCBI Taxonomy" id="650164"/>
    <lineage>
        <taxon>Eukaryota</taxon>
        <taxon>Fungi</taxon>
        <taxon>Dikarya</taxon>
        <taxon>Basidiomycota</taxon>
        <taxon>Agaricomycotina</taxon>
        <taxon>Agaricomycetes</taxon>
        <taxon>Polyporales</taxon>
        <taxon>Phanerochaetaceae</taxon>
        <taxon>Phanerochaete</taxon>
    </lineage>
</organism>
<dbReference type="AlphaFoldDB" id="K5VYP3"/>
<evidence type="ECO:0000313" key="2">
    <source>
        <dbReference type="EMBL" id="EKM56708.1"/>
    </source>
</evidence>
<dbReference type="Proteomes" id="UP000008370">
    <property type="component" value="Unassembled WGS sequence"/>
</dbReference>
<feature type="non-terminal residue" evidence="2">
    <location>
        <position position="1"/>
    </location>
</feature>
<evidence type="ECO:0000313" key="3">
    <source>
        <dbReference type="Proteomes" id="UP000008370"/>
    </source>
</evidence>
<proteinExistence type="predicted"/>
<evidence type="ECO:0000256" key="1">
    <source>
        <dbReference type="SAM" id="Phobius"/>
    </source>
</evidence>
<sequence>SRLESDFALAALISLAKIISRLVNVYASKPLPRTLRANRQHTVAVTLLTTLSRSTDVKPCYLNLLLVLSLVNLLASVARPPFVRIPLRQIIPDATRTVKSSPLPAGTSRELDLATCPPTLPATPVSKDLTKRKLPFLSPVPVLSPSAFSPASRAPVSTMDAAEKRIRALVKRELSDRGSDGLLTLKMFSHEAVANSCEPVDSDAEMWQALGERISDGTLKPRNEVMQEDELESTDNSQHDIPLVLGIEEDFRIKVVEWILDVMPLVNSTKKNASAHLHAQLTESPDTRWHAAHLFTRYFLEIGTSTPPSPLLGGSSEDAKGPRVLLGREAVTWDIGVACLALTVKFHRDFLHPLYPVVANDYLAVSPHTMEFDDLEAAHRDVLGALNFCIGSSTPGAYMEELLVALPSLRMFVDARGNWESAHAETWEVLFDTLVGMCISLHVNYLRYPICAITGCALVLGVVESIVFKRKTDAAIRAKFAPESALKRRRGLKCECDRLRAKAYKAVQNVEEDIREVFGVSEVTWTQCMRWLRSIER</sequence>
<dbReference type="OrthoDB" id="3250555at2759"/>
<accession>K5VYP3</accession>
<dbReference type="InParanoid" id="K5VYP3"/>
<feature type="transmembrane region" description="Helical" evidence="1">
    <location>
        <begin position="445"/>
        <end position="468"/>
    </location>
</feature>
<keyword evidence="1" id="KW-0812">Transmembrane</keyword>
<dbReference type="STRING" id="650164.K5VYP3"/>
<dbReference type="Gene3D" id="1.10.472.10">
    <property type="entry name" value="Cyclin-like"/>
    <property type="match status" value="2"/>
</dbReference>
<keyword evidence="1" id="KW-1133">Transmembrane helix</keyword>
<gene>
    <name evidence="2" type="ORF">PHACADRAFT_93145</name>
</gene>
<keyword evidence="3" id="KW-1185">Reference proteome</keyword>
<dbReference type="GeneID" id="18920822"/>
<name>K5VYP3_PHACS</name>
<protein>
    <submittedName>
        <fullName evidence="2">Uncharacterized protein</fullName>
    </submittedName>
</protein>
<dbReference type="RefSeq" id="XP_007394545.1">
    <property type="nucleotide sequence ID" value="XM_007394483.1"/>
</dbReference>
<dbReference type="KEGG" id="pco:PHACADRAFT_93145"/>
<dbReference type="EMBL" id="JH930471">
    <property type="protein sequence ID" value="EKM56708.1"/>
    <property type="molecule type" value="Genomic_DNA"/>
</dbReference>